<evidence type="ECO:0000313" key="3">
    <source>
        <dbReference type="Proteomes" id="UP001325680"/>
    </source>
</evidence>
<keyword evidence="1" id="KW-0472">Membrane</keyword>
<reference evidence="2 3" key="1">
    <citation type="submission" date="2023-12" db="EMBL/GenBank/DDBJ databases">
        <title>Genome sequencing and assembly of bacterial species from a model synthetic community.</title>
        <authorList>
            <person name="Hogle S.L."/>
        </authorList>
    </citation>
    <scope>NUCLEOTIDE SEQUENCE [LARGE SCALE GENOMIC DNA]</scope>
    <source>
        <strain evidence="2 3">HAMBI_3031</strain>
    </source>
</reference>
<name>A0ABZ0W647_9BACT</name>
<sequence>MTVETNKSQAFLESVKNLAIALVGTGIAGKGITYFTPHFSYDVPRILLPVYEVFGPAGLAVGMVVLGVLLAACSFFRWVGSKRKPLQWILIVGIPALLIVAAVYATSAEKKQEPSKANSRQELAISANIEAAASGTVIFPSSFSWESKQQYDQLIKNLDAAIQEKDPSKSWVTYNKLNIFIAGLKPDQSDPEQLQFIIA</sequence>
<evidence type="ECO:0000256" key="1">
    <source>
        <dbReference type="SAM" id="Phobius"/>
    </source>
</evidence>
<keyword evidence="1" id="KW-1133">Transmembrane helix</keyword>
<gene>
    <name evidence="2" type="ORF">U0035_22300</name>
</gene>
<protein>
    <submittedName>
        <fullName evidence="2">Uncharacterized protein</fullName>
    </submittedName>
</protein>
<feature type="transmembrane region" description="Helical" evidence="1">
    <location>
        <begin position="53"/>
        <end position="76"/>
    </location>
</feature>
<evidence type="ECO:0000313" key="2">
    <source>
        <dbReference type="EMBL" id="WQD38409.1"/>
    </source>
</evidence>
<accession>A0ABZ0W647</accession>
<dbReference type="EMBL" id="CP139960">
    <property type="protein sequence ID" value="WQD38409.1"/>
    <property type="molecule type" value="Genomic_DNA"/>
</dbReference>
<proteinExistence type="predicted"/>
<dbReference type="RefSeq" id="WP_114791170.1">
    <property type="nucleotide sequence ID" value="NZ_CP139960.1"/>
</dbReference>
<feature type="transmembrane region" description="Helical" evidence="1">
    <location>
        <begin position="88"/>
        <end position="106"/>
    </location>
</feature>
<keyword evidence="1" id="KW-0812">Transmembrane</keyword>
<keyword evidence="3" id="KW-1185">Reference proteome</keyword>
<organism evidence="2 3">
    <name type="scientific">Niabella yanshanensis</name>
    <dbReference type="NCBI Taxonomy" id="577386"/>
    <lineage>
        <taxon>Bacteria</taxon>
        <taxon>Pseudomonadati</taxon>
        <taxon>Bacteroidota</taxon>
        <taxon>Chitinophagia</taxon>
        <taxon>Chitinophagales</taxon>
        <taxon>Chitinophagaceae</taxon>
        <taxon>Niabella</taxon>
    </lineage>
</organism>
<dbReference type="Proteomes" id="UP001325680">
    <property type="component" value="Chromosome"/>
</dbReference>